<comment type="subcellular location">
    <subcellularLocation>
        <location evidence="1">Membrane</location>
        <topology evidence="1">Single-pass type II membrane protein</topology>
    </subcellularLocation>
</comment>
<evidence type="ECO:0000256" key="1">
    <source>
        <dbReference type="ARBA" id="ARBA00004606"/>
    </source>
</evidence>
<accession>A4S268</accession>
<keyword evidence="3" id="KW-0735">Signal-anchor</keyword>
<evidence type="ECO:0000256" key="5">
    <source>
        <dbReference type="ARBA" id="ARBA00023136"/>
    </source>
</evidence>
<organism evidence="7 8">
    <name type="scientific">Ostreococcus lucimarinus (strain CCE9901)</name>
    <dbReference type="NCBI Taxonomy" id="436017"/>
    <lineage>
        <taxon>Eukaryota</taxon>
        <taxon>Viridiplantae</taxon>
        <taxon>Chlorophyta</taxon>
        <taxon>Mamiellophyceae</taxon>
        <taxon>Mamiellales</taxon>
        <taxon>Bathycoccaceae</taxon>
        <taxon>Ostreococcus</taxon>
    </lineage>
</organism>
<dbReference type="Pfam" id="PF13896">
    <property type="entry name" value="Glyco_transf_49"/>
    <property type="match status" value="1"/>
</dbReference>
<dbReference type="OrthoDB" id="411524at2759"/>
<evidence type="ECO:0000313" key="8">
    <source>
        <dbReference type="Proteomes" id="UP000001568"/>
    </source>
</evidence>
<evidence type="ECO:0000256" key="3">
    <source>
        <dbReference type="ARBA" id="ARBA00022968"/>
    </source>
</evidence>
<evidence type="ECO:0000256" key="6">
    <source>
        <dbReference type="ARBA" id="ARBA00023180"/>
    </source>
</evidence>
<dbReference type="STRING" id="436017.A4S268"/>
<keyword evidence="4" id="KW-1133">Transmembrane helix</keyword>
<name>A4S268_OSTLU</name>
<evidence type="ECO:0000313" key="7">
    <source>
        <dbReference type="EMBL" id="ABO97773.1"/>
    </source>
</evidence>
<reference evidence="7 8" key="1">
    <citation type="journal article" date="2007" name="Proc. Natl. Acad. Sci. U.S.A.">
        <title>The tiny eukaryote Ostreococcus provides genomic insights into the paradox of plankton speciation.</title>
        <authorList>
            <person name="Palenik B."/>
            <person name="Grimwood J."/>
            <person name="Aerts A."/>
            <person name="Rouze P."/>
            <person name="Salamov A."/>
            <person name="Putnam N."/>
            <person name="Dupont C."/>
            <person name="Jorgensen R."/>
            <person name="Derelle E."/>
            <person name="Rombauts S."/>
            <person name="Zhou K."/>
            <person name="Otillar R."/>
            <person name="Merchant S.S."/>
            <person name="Podell S."/>
            <person name="Gaasterland T."/>
            <person name="Napoli C."/>
            <person name="Gendler K."/>
            <person name="Manuell A."/>
            <person name="Tai V."/>
            <person name="Vallon O."/>
            <person name="Piganeau G."/>
            <person name="Jancek S."/>
            <person name="Heijde M."/>
            <person name="Jabbari K."/>
            <person name="Bowler C."/>
            <person name="Lohr M."/>
            <person name="Robbens S."/>
            <person name="Werner G."/>
            <person name="Dubchak I."/>
            <person name="Pazour G.J."/>
            <person name="Ren Q."/>
            <person name="Paulsen I."/>
            <person name="Delwiche C."/>
            <person name="Schmutz J."/>
            <person name="Rokhsar D."/>
            <person name="Van de Peer Y."/>
            <person name="Moreau H."/>
            <person name="Grigoriev I.V."/>
        </authorList>
    </citation>
    <scope>NUCLEOTIDE SEQUENCE [LARGE SCALE GENOMIC DNA]</scope>
    <source>
        <strain evidence="7 8">CCE9901</strain>
    </source>
</reference>
<sequence length="471" mass="52672">MSDVCLYSPATIERARSALPRTASTWRGTVSVAVLADLKTPGDALDLSAMASELEGDAGRIAITMVEALPEYENRFPVNFLRNLAREKCVAELGAKYVLAHDVDFEVFVAPDEDAFLNDVRNVLGKRSGEKVRRALVVPAFQLHAVWSQRVNAKRDAILNARRVQRQTKSRRNEGKDDDESIDAVVDSIATKGDVRRLNPMSLYETLVERDRTRTVDSKATAINLTLPYSTRERLDRLVRERRLANGFQINYFPIAHAPTNYTAWFENTTTGADSTYRVATPKHPWYYEPYVIVRADLALPFDESFVQYGFNKISFVHELAAAGFDFHVTKNAHTVHTNTHPTRAMANMQGQDLARCRAHPAASNDFRIARVGHSCIPAFLRRMECAYGFTLDDLEFGGVSNAPPPDDLLFRLQSDDNIVCFGGCITDLEDAPRTPATVTVRGGRFVGVTQGSDARRRKRGPCERFDVALQ</sequence>
<dbReference type="GO" id="GO:0015020">
    <property type="term" value="F:glucuronosyltransferase activity"/>
    <property type="evidence" value="ECO:0007669"/>
    <property type="project" value="TreeGrafter"/>
</dbReference>
<dbReference type="GeneID" id="5003634"/>
<dbReference type="GO" id="GO:0042285">
    <property type="term" value="F:xylosyltransferase activity"/>
    <property type="evidence" value="ECO:0007669"/>
    <property type="project" value="TreeGrafter"/>
</dbReference>
<keyword evidence="2" id="KW-0812">Transmembrane</keyword>
<keyword evidence="6" id="KW-0325">Glycoprotein</keyword>
<dbReference type="RefSeq" id="XP_001419480.1">
    <property type="nucleotide sequence ID" value="XM_001419443.1"/>
</dbReference>
<dbReference type="KEGG" id="olu:OSTLU_33344"/>
<protein>
    <submittedName>
        <fullName evidence="7">Uncharacterized protein</fullName>
    </submittedName>
</protein>
<dbReference type="GO" id="GO:0016020">
    <property type="term" value="C:membrane"/>
    <property type="evidence" value="ECO:0007669"/>
    <property type="project" value="UniProtKB-SubCell"/>
</dbReference>
<dbReference type="InterPro" id="IPR051292">
    <property type="entry name" value="Xyl/GlcA_transferase"/>
</dbReference>
<dbReference type="PANTHER" id="PTHR12270:SF52">
    <property type="entry name" value="GLYCOSYLTRANSFERASE-LIKE PROTEIN GNT13-RELATED"/>
    <property type="match status" value="1"/>
</dbReference>
<dbReference type="AlphaFoldDB" id="A4S268"/>
<evidence type="ECO:0000256" key="4">
    <source>
        <dbReference type="ARBA" id="ARBA00022989"/>
    </source>
</evidence>
<dbReference type="eggNOG" id="KOG3765">
    <property type="taxonomic scope" value="Eukaryota"/>
</dbReference>
<dbReference type="EMBL" id="CP000589">
    <property type="protein sequence ID" value="ABO97773.1"/>
    <property type="molecule type" value="Genomic_DNA"/>
</dbReference>
<dbReference type="Proteomes" id="UP000001568">
    <property type="component" value="Chromosome 9"/>
</dbReference>
<dbReference type="OMA" id="HSCIPAF"/>
<dbReference type="Gramene" id="ABO97773">
    <property type="protein sequence ID" value="ABO97773"/>
    <property type="gene ID" value="OSTLU_33344"/>
</dbReference>
<dbReference type="PANTHER" id="PTHR12270">
    <property type="entry name" value="GLYCOSYLTRANSFERASE-RELATED"/>
    <property type="match status" value="1"/>
</dbReference>
<dbReference type="GO" id="GO:0035269">
    <property type="term" value="P:protein O-linked glycosylation via mannose"/>
    <property type="evidence" value="ECO:0007669"/>
    <property type="project" value="TreeGrafter"/>
</dbReference>
<dbReference type="HOGENOM" id="CLU_580608_0_0_1"/>
<keyword evidence="8" id="KW-1185">Reference proteome</keyword>
<proteinExistence type="predicted"/>
<gene>
    <name evidence="7" type="ORF">OSTLU_33344</name>
</gene>
<evidence type="ECO:0000256" key="2">
    <source>
        <dbReference type="ARBA" id="ARBA00022692"/>
    </source>
</evidence>
<keyword evidence="5" id="KW-0472">Membrane</keyword>